<accession>A0A9N9Q3X0</accession>
<protein>
    <submittedName>
        <fullName evidence="2">Uncharacterized protein</fullName>
    </submittedName>
</protein>
<feature type="compositionally biased region" description="Basic and acidic residues" evidence="1">
    <location>
        <begin position="567"/>
        <end position="592"/>
    </location>
</feature>
<feature type="compositionally biased region" description="Basic and acidic residues" evidence="1">
    <location>
        <begin position="341"/>
        <end position="352"/>
    </location>
</feature>
<evidence type="ECO:0000313" key="2">
    <source>
        <dbReference type="EMBL" id="CAG8974234.1"/>
    </source>
</evidence>
<feature type="compositionally biased region" description="Basic and acidic residues" evidence="1">
    <location>
        <begin position="73"/>
        <end position="85"/>
    </location>
</feature>
<feature type="compositionally biased region" description="Low complexity" evidence="1">
    <location>
        <begin position="495"/>
        <end position="512"/>
    </location>
</feature>
<reference evidence="2" key="1">
    <citation type="submission" date="2021-07" db="EMBL/GenBank/DDBJ databases">
        <authorList>
            <person name="Durling M."/>
        </authorList>
    </citation>
    <scope>NUCLEOTIDE SEQUENCE</scope>
</reference>
<keyword evidence="3" id="KW-1185">Reference proteome</keyword>
<feature type="compositionally biased region" description="Acidic residues" evidence="1">
    <location>
        <begin position="447"/>
        <end position="457"/>
    </location>
</feature>
<feature type="compositionally biased region" description="Basic and acidic residues" evidence="1">
    <location>
        <begin position="421"/>
        <end position="430"/>
    </location>
</feature>
<comment type="caution">
    <text evidence="2">The sequence shown here is derived from an EMBL/GenBank/DDBJ whole genome shotgun (WGS) entry which is preliminary data.</text>
</comment>
<feature type="compositionally biased region" description="Polar residues" evidence="1">
    <location>
        <begin position="34"/>
        <end position="46"/>
    </location>
</feature>
<feature type="compositionally biased region" description="Acidic residues" evidence="1">
    <location>
        <begin position="362"/>
        <end position="380"/>
    </location>
</feature>
<feature type="compositionally biased region" description="Basic and acidic residues" evidence="1">
    <location>
        <begin position="458"/>
        <end position="475"/>
    </location>
</feature>
<feature type="compositionally biased region" description="Basic and acidic residues" evidence="1">
    <location>
        <begin position="308"/>
        <end position="321"/>
    </location>
</feature>
<organism evidence="2 3">
    <name type="scientific">Hymenoscyphus albidus</name>
    <dbReference type="NCBI Taxonomy" id="595503"/>
    <lineage>
        <taxon>Eukaryota</taxon>
        <taxon>Fungi</taxon>
        <taxon>Dikarya</taxon>
        <taxon>Ascomycota</taxon>
        <taxon>Pezizomycotina</taxon>
        <taxon>Leotiomycetes</taxon>
        <taxon>Helotiales</taxon>
        <taxon>Helotiaceae</taxon>
        <taxon>Hymenoscyphus</taxon>
    </lineage>
</organism>
<feature type="compositionally biased region" description="Polar residues" evidence="1">
    <location>
        <begin position="323"/>
        <end position="339"/>
    </location>
</feature>
<dbReference type="OrthoDB" id="10378570at2759"/>
<feature type="region of interest" description="Disordered" evidence="1">
    <location>
        <begin position="293"/>
        <end position="592"/>
    </location>
</feature>
<name>A0A9N9Q3X0_9HELO</name>
<evidence type="ECO:0000313" key="3">
    <source>
        <dbReference type="Proteomes" id="UP000701801"/>
    </source>
</evidence>
<feature type="compositionally biased region" description="Polar residues" evidence="1">
    <location>
        <begin position="86"/>
        <end position="99"/>
    </location>
</feature>
<feature type="region of interest" description="Disordered" evidence="1">
    <location>
        <begin position="66"/>
        <end position="229"/>
    </location>
</feature>
<sequence>MQIDEAVSPKTEITPQKANQVKTPGEVIDKRESVLSSSADNKQSSIELKLGGDIDTLQNVTPFAAATLQSSPKVRDASEKADTDATSKSMTKKSPNTKHSAAPENADTAITPMTKKSAEIKGSDVAPGKARPTTNTNKGITKVSPKEITPTSKKRKADLDPLEPQPKSVPAKKKLKVDNHTTSTTATGKTTGVKAQPHKAASKSKKFDSQKPIWESDSESDDDGSMPQHIKEYYEKVESRARHISPPVSPLTTDFAVPKVFAINKQTKGFLKASSRINKRRFRDVIIGEASPYTKPKLGFTAGLSNSDESKASSGADEKVQIIKSTQDDSANSTSNNGKVSIKEEGEMSKCDEEGDIVMGSDGDDANPEKEEGEISESEDEKSKVVNSIEHNAPLGKDKNKQTGQTSTPNSRLTPSSQDEESAHAERKAALEQLVNNKKRKARGYPDSDDDESEDEVRENKRARVHTSEPLENHRRVLAPKRVAPPKQKQVASTKQASSSKQVGSSKQVASSRGPANRSSNRPTPAPGTPLPADITRNPERGRWVSQRTTNYQPPAPTPRTRYPRRPTPEYEKPDRVAARKAFERAQREMSE</sequence>
<gene>
    <name evidence="2" type="ORF">HYALB_00009722</name>
</gene>
<evidence type="ECO:0000256" key="1">
    <source>
        <dbReference type="SAM" id="MobiDB-lite"/>
    </source>
</evidence>
<feature type="compositionally biased region" description="Polar residues" evidence="1">
    <location>
        <begin position="11"/>
        <end position="22"/>
    </location>
</feature>
<dbReference type="Proteomes" id="UP000701801">
    <property type="component" value="Unassembled WGS sequence"/>
</dbReference>
<feature type="compositionally biased region" description="Low complexity" evidence="1">
    <location>
        <begin position="181"/>
        <end position="195"/>
    </location>
</feature>
<feature type="region of interest" description="Disordered" evidence="1">
    <location>
        <begin position="1"/>
        <end position="46"/>
    </location>
</feature>
<proteinExistence type="predicted"/>
<feature type="compositionally biased region" description="Polar residues" evidence="1">
    <location>
        <begin position="402"/>
        <end position="417"/>
    </location>
</feature>
<dbReference type="EMBL" id="CAJVRM010000096">
    <property type="protein sequence ID" value="CAG8974234.1"/>
    <property type="molecule type" value="Genomic_DNA"/>
</dbReference>
<dbReference type="AlphaFoldDB" id="A0A9N9Q3X0"/>